<dbReference type="SMART" id="SM00184">
    <property type="entry name" value="RING"/>
    <property type="match status" value="1"/>
</dbReference>
<organism evidence="5">
    <name type="scientific">viral metagenome</name>
    <dbReference type="NCBI Taxonomy" id="1070528"/>
    <lineage>
        <taxon>unclassified sequences</taxon>
        <taxon>metagenomes</taxon>
        <taxon>organismal metagenomes</taxon>
    </lineage>
</organism>
<dbReference type="EMBL" id="MN741027">
    <property type="protein sequence ID" value="QHU23318.1"/>
    <property type="molecule type" value="Genomic_DNA"/>
</dbReference>
<evidence type="ECO:0000256" key="3">
    <source>
        <dbReference type="ARBA" id="ARBA00022833"/>
    </source>
</evidence>
<keyword evidence="1" id="KW-0479">Metal-binding</keyword>
<dbReference type="CDD" id="cd16448">
    <property type="entry name" value="RING-H2"/>
    <property type="match status" value="1"/>
</dbReference>
<evidence type="ECO:0000313" key="5">
    <source>
        <dbReference type="EMBL" id="QHU23318.1"/>
    </source>
</evidence>
<dbReference type="PANTHER" id="PTHR45969:SF69">
    <property type="entry name" value="FINGER DOMAIN PROTEIN, PUTATIVE (AFU_ORTHOLOGUE AFUA_3G12190)-RELATED"/>
    <property type="match status" value="1"/>
</dbReference>
<name>A0A6C0L4C9_9ZZZZ</name>
<evidence type="ECO:0000256" key="1">
    <source>
        <dbReference type="ARBA" id="ARBA00022723"/>
    </source>
</evidence>
<protein>
    <recommendedName>
        <fullName evidence="4">RING-type domain-containing protein</fullName>
    </recommendedName>
</protein>
<dbReference type="InterPro" id="IPR001841">
    <property type="entry name" value="Znf_RING"/>
</dbReference>
<dbReference type="GO" id="GO:0016567">
    <property type="term" value="P:protein ubiquitination"/>
    <property type="evidence" value="ECO:0007669"/>
    <property type="project" value="TreeGrafter"/>
</dbReference>
<dbReference type="GO" id="GO:0008270">
    <property type="term" value="F:zinc ion binding"/>
    <property type="evidence" value="ECO:0007669"/>
    <property type="project" value="UniProtKB-KW"/>
</dbReference>
<sequence length="159" mass="19135">MAAEELCAICLAPLTNKNNTYQLECKHTFHTDCIMKWFRKSNNGSCPCCMESPITNNFYYNYYDPWHANFYIDERYKVLKKQSRKDNQDKLKKNVQKISTKESELKQIKSDIREIKKNEEYQRFVKDNRILYRKLNNKTNTIHRMKANLIAKYPAILYN</sequence>
<accession>A0A6C0L4C9</accession>
<dbReference type="Pfam" id="PF13639">
    <property type="entry name" value="zf-RING_2"/>
    <property type="match status" value="1"/>
</dbReference>
<dbReference type="Gene3D" id="3.30.40.10">
    <property type="entry name" value="Zinc/RING finger domain, C3HC4 (zinc finger)"/>
    <property type="match status" value="1"/>
</dbReference>
<feature type="domain" description="RING-type" evidence="4">
    <location>
        <begin position="7"/>
        <end position="49"/>
    </location>
</feature>
<dbReference type="SUPFAM" id="SSF57850">
    <property type="entry name" value="RING/U-box"/>
    <property type="match status" value="1"/>
</dbReference>
<evidence type="ECO:0000256" key="2">
    <source>
        <dbReference type="ARBA" id="ARBA00022771"/>
    </source>
</evidence>
<dbReference type="PROSITE" id="PS50089">
    <property type="entry name" value="ZF_RING_2"/>
    <property type="match status" value="1"/>
</dbReference>
<proteinExistence type="predicted"/>
<evidence type="ECO:0000259" key="4">
    <source>
        <dbReference type="PROSITE" id="PS50089"/>
    </source>
</evidence>
<dbReference type="InterPro" id="IPR013083">
    <property type="entry name" value="Znf_RING/FYVE/PHD"/>
</dbReference>
<dbReference type="GO" id="GO:0061630">
    <property type="term" value="F:ubiquitin protein ligase activity"/>
    <property type="evidence" value="ECO:0007669"/>
    <property type="project" value="TreeGrafter"/>
</dbReference>
<reference evidence="5" key="1">
    <citation type="journal article" date="2020" name="Nature">
        <title>Giant virus diversity and host interactions through global metagenomics.</title>
        <authorList>
            <person name="Schulz F."/>
            <person name="Roux S."/>
            <person name="Paez-Espino D."/>
            <person name="Jungbluth S."/>
            <person name="Walsh D.A."/>
            <person name="Denef V.J."/>
            <person name="McMahon K.D."/>
            <person name="Konstantinidis K.T."/>
            <person name="Eloe-Fadrosh E.A."/>
            <person name="Kyrpides N.C."/>
            <person name="Woyke T."/>
        </authorList>
    </citation>
    <scope>NUCLEOTIDE SEQUENCE</scope>
    <source>
        <strain evidence="5">GVMAG-S-ERX555907-94</strain>
    </source>
</reference>
<keyword evidence="3" id="KW-0862">Zinc</keyword>
<dbReference type="PANTHER" id="PTHR45969">
    <property type="entry name" value="RING ZINC FINGER PROTEIN-RELATED"/>
    <property type="match status" value="1"/>
</dbReference>
<dbReference type="AlphaFoldDB" id="A0A6C0L4C9"/>
<keyword evidence="2" id="KW-0863">Zinc-finger</keyword>